<protein>
    <recommendedName>
        <fullName evidence="2">Ataxin 2 SM domain-containing protein</fullName>
    </recommendedName>
</protein>
<organism evidence="3">
    <name type="scientific">Salix viminalis</name>
    <name type="common">Common osier</name>
    <name type="synonym">Basket willow</name>
    <dbReference type="NCBI Taxonomy" id="40686"/>
    <lineage>
        <taxon>Eukaryota</taxon>
        <taxon>Viridiplantae</taxon>
        <taxon>Streptophyta</taxon>
        <taxon>Embryophyta</taxon>
        <taxon>Tracheophyta</taxon>
        <taxon>Spermatophyta</taxon>
        <taxon>Magnoliopsida</taxon>
        <taxon>eudicotyledons</taxon>
        <taxon>Gunneridae</taxon>
        <taxon>Pentapetalae</taxon>
        <taxon>rosids</taxon>
        <taxon>fabids</taxon>
        <taxon>Malpighiales</taxon>
        <taxon>Salicaceae</taxon>
        <taxon>Saliceae</taxon>
        <taxon>Salix</taxon>
    </lineage>
</organism>
<feature type="compositionally biased region" description="Basic and acidic residues" evidence="1">
    <location>
        <begin position="125"/>
        <end position="135"/>
    </location>
</feature>
<dbReference type="EMBL" id="CAADRP010000202">
    <property type="protein sequence ID" value="VFU24828.1"/>
    <property type="molecule type" value="Genomic_DNA"/>
</dbReference>
<evidence type="ECO:0000256" key="1">
    <source>
        <dbReference type="SAM" id="MobiDB-lite"/>
    </source>
</evidence>
<evidence type="ECO:0000259" key="2">
    <source>
        <dbReference type="Pfam" id="PF14438"/>
    </source>
</evidence>
<reference evidence="3" key="1">
    <citation type="submission" date="2019-03" db="EMBL/GenBank/DDBJ databases">
        <authorList>
            <person name="Mank J."/>
            <person name="Almeida P."/>
        </authorList>
    </citation>
    <scope>NUCLEOTIDE SEQUENCE</scope>
    <source>
        <strain evidence="3">78183</strain>
    </source>
</reference>
<gene>
    <name evidence="3" type="ORF">SVIM_LOCUS50719</name>
</gene>
<feature type="compositionally biased region" description="Polar residues" evidence="1">
    <location>
        <begin position="106"/>
        <end position="120"/>
    </location>
</feature>
<evidence type="ECO:0000313" key="3">
    <source>
        <dbReference type="EMBL" id="VFU24828.1"/>
    </source>
</evidence>
<feature type="region of interest" description="Disordered" evidence="1">
    <location>
        <begin position="84"/>
        <end position="151"/>
    </location>
</feature>
<dbReference type="InterPro" id="IPR025852">
    <property type="entry name" value="SM_dom_ATX"/>
</dbReference>
<proteinExistence type="predicted"/>
<dbReference type="Pfam" id="PF14438">
    <property type="entry name" value="SM-ATX"/>
    <property type="match status" value="1"/>
</dbReference>
<name>A0A6N2KAZ3_SALVM</name>
<feature type="domain" description="Ataxin 2 SM" evidence="2">
    <location>
        <begin position="16"/>
        <end position="58"/>
    </location>
</feature>
<dbReference type="AlphaFoldDB" id="A0A6N2KAZ3"/>
<accession>A0A6N2KAZ3</accession>
<sequence>MGYRNRAEAETEACLNEALLFATMCILGLPVDVHVRDGSVYFGTFHTASFDKENGRGLFPADGVTANISGDNVEAAVTNAPSSEIVASEANKSNKFTADRKESNENRGSAKNKNGSSQGIMLTKAGKDHEERKMPPNDMGNAMEFEHGEKR</sequence>